<dbReference type="PANTHER" id="PTHR35287:SF1">
    <property type="entry name" value="SI:ZFOS-911D5.4"/>
    <property type="match status" value="1"/>
</dbReference>
<evidence type="ECO:0000313" key="3">
    <source>
        <dbReference type="EMBL" id="MBU2722792.1"/>
    </source>
</evidence>
<evidence type="ECO:0000313" key="4">
    <source>
        <dbReference type="Proteomes" id="UP000887300"/>
    </source>
</evidence>
<dbReference type="Proteomes" id="UP000887300">
    <property type="component" value="Unassembled WGS sequence"/>
</dbReference>
<dbReference type="EMBL" id="JABBHS010000191">
    <property type="protein sequence ID" value="MBU2722792.1"/>
    <property type="molecule type" value="Genomic_DNA"/>
</dbReference>
<feature type="domain" description="NERD" evidence="2">
    <location>
        <begin position="183"/>
        <end position="308"/>
    </location>
</feature>
<dbReference type="InterPro" id="IPR011528">
    <property type="entry name" value="NERD"/>
</dbReference>
<evidence type="ECO:0000259" key="2">
    <source>
        <dbReference type="PROSITE" id="PS50965"/>
    </source>
</evidence>
<feature type="transmembrane region" description="Helical" evidence="1">
    <location>
        <begin position="102"/>
        <end position="119"/>
    </location>
</feature>
<organism evidence="3 4">
    <name type="scientific">Acidithiobacillus ferridurans</name>
    <dbReference type="NCBI Taxonomy" id="1232575"/>
    <lineage>
        <taxon>Bacteria</taxon>
        <taxon>Pseudomonadati</taxon>
        <taxon>Pseudomonadota</taxon>
        <taxon>Acidithiobacillia</taxon>
        <taxon>Acidithiobacillales</taxon>
        <taxon>Acidithiobacillaceae</taxon>
        <taxon>Acidithiobacillus</taxon>
    </lineage>
</organism>
<sequence length="487" mass="53822">MNFTPIVNAYAGTAAGAGSNSVFTQAVALLIMGGSIIFWGGIINHLLTKRKKAKWQQTGTSPRAAPLRKKSIIKPLIVGFFLMGIFSFLLSGIMASSSAKPIAGYLIFGLIAAFLIYVVRSYKIGSSGRHGRLQEHNARLAGIVLPSKEGLVERTPKDIRSRLLEWVSVRSVRPVSEDAAALAGEDGERRIIALLENSRELKDAFIFAGRRVPKTKDHRLIPSNRSEIDIILLSHKAIHVIEVKNWSGVITPGESEDVWIREKRDGAVAHVPNPVLANKAKAWSLLQFLKSKHIPIQDEWVTDHLFLVNGNAIVDYHIAQSHEVVTASEIASFAQGAGIKALDRIIIRMMRIILDRENSNLVAQGLTGAMPEQLFLSIKEELRKIHTWDRLELYGGAIKTGDLLEIRTHGEKIAPDDFQPGEYIQLQWQRNVILSLVYALFGKGIGMLTTAKSRLPADTTGHIHFHFAGQPKPEVVPITLVDVVRRG</sequence>
<feature type="transmembrane region" description="Helical" evidence="1">
    <location>
        <begin position="76"/>
        <end position="96"/>
    </location>
</feature>
<keyword evidence="1" id="KW-0472">Membrane</keyword>
<dbReference type="AlphaFoldDB" id="A0A8X8KB36"/>
<dbReference type="PANTHER" id="PTHR35287">
    <property type="entry name" value="SI:ZFOS-911D5.4"/>
    <property type="match status" value="1"/>
</dbReference>
<feature type="transmembrane region" description="Helical" evidence="1">
    <location>
        <begin position="26"/>
        <end position="47"/>
    </location>
</feature>
<dbReference type="RefSeq" id="WP_215885996.1">
    <property type="nucleotide sequence ID" value="NZ_CP134225.1"/>
</dbReference>
<accession>A0A8X8KB36</accession>
<gene>
    <name evidence="3" type="ORF">HF568_06140</name>
</gene>
<proteinExistence type="predicted"/>
<protein>
    <submittedName>
        <fullName evidence="3">NERD domain-containing protein</fullName>
    </submittedName>
</protein>
<name>A0A8X8KB36_ACIFI</name>
<comment type="caution">
    <text evidence="3">The sequence shown here is derived from an EMBL/GenBank/DDBJ whole genome shotgun (WGS) entry which is preliminary data.</text>
</comment>
<keyword evidence="1" id="KW-1133">Transmembrane helix</keyword>
<dbReference type="Pfam" id="PF08378">
    <property type="entry name" value="NERD"/>
    <property type="match status" value="1"/>
</dbReference>
<dbReference type="PROSITE" id="PS50965">
    <property type="entry name" value="NERD"/>
    <property type="match status" value="1"/>
</dbReference>
<reference evidence="3" key="1">
    <citation type="journal article" date="2021" name="ISME J.">
        <title>Genomic evolution of the class Acidithiobacillia: deep-branching Proteobacteria living in extreme acidic conditions.</title>
        <authorList>
            <person name="Moya-Beltran A."/>
            <person name="Beard S."/>
            <person name="Rojas-Villalobos C."/>
            <person name="Issotta F."/>
            <person name="Gallardo Y."/>
            <person name="Ulloa R."/>
            <person name="Giaveno A."/>
            <person name="Degli Esposti M."/>
            <person name="Johnson D.B."/>
            <person name="Quatrini R."/>
        </authorList>
    </citation>
    <scope>NUCLEOTIDE SEQUENCE</scope>
    <source>
        <strain evidence="3">DSM 583</strain>
    </source>
</reference>
<evidence type="ECO:0000256" key="1">
    <source>
        <dbReference type="SAM" id="Phobius"/>
    </source>
</evidence>
<keyword evidence="1" id="KW-0812">Transmembrane</keyword>